<feature type="signal peptide" evidence="1">
    <location>
        <begin position="1"/>
        <end position="23"/>
    </location>
</feature>
<organism evidence="3 4">
    <name type="scientific">Prolixibacter bellariivorans</name>
    <dbReference type="NCBI Taxonomy" id="314319"/>
    <lineage>
        <taxon>Bacteria</taxon>
        <taxon>Pseudomonadati</taxon>
        <taxon>Bacteroidota</taxon>
        <taxon>Bacteroidia</taxon>
        <taxon>Marinilabiliales</taxon>
        <taxon>Prolixibacteraceae</taxon>
        <taxon>Prolixibacter</taxon>
    </lineage>
</organism>
<dbReference type="Gene3D" id="3.90.1300.10">
    <property type="entry name" value="Amidase signature (AS) domain"/>
    <property type="match status" value="1"/>
</dbReference>
<dbReference type="InterPro" id="IPR023631">
    <property type="entry name" value="Amidase_dom"/>
</dbReference>
<feature type="domain" description="Amidase" evidence="2">
    <location>
        <begin position="66"/>
        <end position="512"/>
    </location>
</feature>
<keyword evidence="4" id="KW-1185">Reference proteome</keyword>
<name>A0A5M4AVP1_9BACT</name>
<comment type="caution">
    <text evidence="3">The sequence shown here is derived from an EMBL/GenBank/DDBJ whole genome shotgun (WGS) entry which is preliminary data.</text>
</comment>
<dbReference type="RefSeq" id="WP_025863475.1">
    <property type="nucleotide sequence ID" value="NZ_BLAX01000001.1"/>
</dbReference>
<dbReference type="EMBL" id="BLAX01000001">
    <property type="protein sequence ID" value="GET32010.1"/>
    <property type="molecule type" value="Genomic_DNA"/>
</dbReference>
<reference evidence="3 4" key="1">
    <citation type="submission" date="2019-10" db="EMBL/GenBank/DDBJ databases">
        <title>Prolixibacter strains distinguished by the presence of nitrate reductase genes were adept at nitrate-dependent anaerobic corrosion of metallic iron and carbon steel.</title>
        <authorList>
            <person name="Iino T."/>
            <person name="Shono N."/>
            <person name="Ito K."/>
            <person name="Nakamura R."/>
            <person name="Sueoka K."/>
            <person name="Harayama S."/>
            <person name="Ohkuma M."/>
        </authorList>
    </citation>
    <scope>NUCLEOTIDE SEQUENCE [LARGE SCALE GENOMIC DNA]</scope>
    <source>
        <strain evidence="3 4">JCM 13498</strain>
    </source>
</reference>
<evidence type="ECO:0000313" key="4">
    <source>
        <dbReference type="Proteomes" id="UP000391834"/>
    </source>
</evidence>
<feature type="chain" id="PRO_5024458866" evidence="1">
    <location>
        <begin position="24"/>
        <end position="540"/>
    </location>
</feature>
<accession>A0A5M4AVP1</accession>
<evidence type="ECO:0000256" key="1">
    <source>
        <dbReference type="SAM" id="SignalP"/>
    </source>
</evidence>
<dbReference type="SUPFAM" id="SSF75304">
    <property type="entry name" value="Amidase signature (AS) enzymes"/>
    <property type="match status" value="1"/>
</dbReference>
<dbReference type="AlphaFoldDB" id="A0A5M4AVP1"/>
<proteinExistence type="predicted"/>
<dbReference type="Pfam" id="PF01425">
    <property type="entry name" value="Amidase"/>
    <property type="match status" value="1"/>
</dbReference>
<dbReference type="InterPro" id="IPR036928">
    <property type="entry name" value="AS_sf"/>
</dbReference>
<dbReference type="NCBIfam" id="NF006006">
    <property type="entry name" value="PRK08137.1"/>
    <property type="match status" value="1"/>
</dbReference>
<dbReference type="OrthoDB" id="9811471at2"/>
<keyword evidence="1" id="KW-0732">Signal</keyword>
<sequence>MKRRNFFKTAAIGGAAFTLSPLAACDEKNAQTASSTADYTQFDLNEVTIEQLQQKMKNGEITAEQLTNKYLKRIKEVDQDGPTLRTVIELNPDAVAIARKMDEERKAGKIRGPLHGIPILIKDNIDTGDKMQTTAGSLALEGNHPKNDAFIVAKLREAGAVLLGKTNLSEWANFRSNHSSSGWSGRGGQTCNPYVTDRSPCGSSSGSGAAVSSNFCAIAIGTETDGSIVCPSGINGVVGIKPTVGLWSRNGIIPISHSQDTAGPMARTVADAATLLGPLVGDDANDKSTMPASKWKGTDYTQFLEKNGLNGARIGIVKDYFGFNDDVDALMKQAMDAMKQQGAELVELEPMKDQKEWSKAEWTVMVYEFKNDLNKYLAEHPEAPRKNLKELIEFNKNNSSKELQWFGQGIFITAEEKTPSEEEYLNALKITKTKPAKYIDSAMKEHNLNALIAPTNGPSWTIDRVNGDHFGGGSSDLAAVSGYPSITVPAGLVHELPIGLSFIGTAWSEPELIKLAYSFEQATKLRQAPKFIPSLLTTQA</sequence>
<protein>
    <submittedName>
        <fullName evidence="3">Amidase</fullName>
    </submittedName>
</protein>
<evidence type="ECO:0000259" key="2">
    <source>
        <dbReference type="Pfam" id="PF01425"/>
    </source>
</evidence>
<gene>
    <name evidence="3" type="ORF">PbJCM13498_08730</name>
</gene>
<evidence type="ECO:0000313" key="3">
    <source>
        <dbReference type="EMBL" id="GET32010.1"/>
    </source>
</evidence>
<dbReference type="PANTHER" id="PTHR42678:SF34">
    <property type="entry name" value="OS04G0183300 PROTEIN"/>
    <property type="match status" value="1"/>
</dbReference>
<dbReference type="PANTHER" id="PTHR42678">
    <property type="entry name" value="AMIDASE"/>
    <property type="match status" value="1"/>
</dbReference>
<dbReference type="Proteomes" id="UP000391834">
    <property type="component" value="Unassembled WGS sequence"/>
</dbReference>
<dbReference type="NCBIfam" id="NF005300">
    <property type="entry name" value="PRK06828.1"/>
    <property type="match status" value="1"/>
</dbReference>